<evidence type="ECO:0000256" key="4">
    <source>
        <dbReference type="ARBA" id="ARBA00022461"/>
    </source>
</evidence>
<keyword evidence="14" id="KW-1185">Reference proteome</keyword>
<comment type="caution">
    <text evidence="13">The sequence shown here is derived from an EMBL/GenBank/DDBJ whole genome shotgun (WGS) entry which is preliminary data.</text>
</comment>
<keyword evidence="7" id="KW-0915">Sodium</keyword>
<evidence type="ECO:0000256" key="11">
    <source>
        <dbReference type="ARBA" id="ARBA00023303"/>
    </source>
</evidence>
<name>A0ABD0YGT6_9HEMI</name>
<dbReference type="GO" id="GO:0005272">
    <property type="term" value="F:sodium channel activity"/>
    <property type="evidence" value="ECO:0007669"/>
    <property type="project" value="UniProtKB-KW"/>
</dbReference>
<evidence type="ECO:0000256" key="6">
    <source>
        <dbReference type="ARBA" id="ARBA00022989"/>
    </source>
</evidence>
<proteinExistence type="inferred from homology"/>
<dbReference type="InterPro" id="IPR001873">
    <property type="entry name" value="ENaC"/>
</dbReference>
<dbReference type="GO" id="GO:0016020">
    <property type="term" value="C:membrane"/>
    <property type="evidence" value="ECO:0007669"/>
    <property type="project" value="UniProtKB-SubCell"/>
</dbReference>
<comment type="subcellular location">
    <subcellularLocation>
        <location evidence="1">Membrane</location>
        <topology evidence="1">Multi-pass membrane protein</topology>
    </subcellularLocation>
</comment>
<evidence type="ECO:0000313" key="14">
    <source>
        <dbReference type="Proteomes" id="UP001558652"/>
    </source>
</evidence>
<evidence type="ECO:0000256" key="12">
    <source>
        <dbReference type="RuleBase" id="RU000679"/>
    </source>
</evidence>
<reference evidence="13 14" key="1">
    <citation type="submission" date="2024-07" db="EMBL/GenBank/DDBJ databases">
        <title>Chromosome-level genome assembly of the water stick insect Ranatra chinensis (Heteroptera: Nepidae).</title>
        <authorList>
            <person name="Liu X."/>
        </authorList>
    </citation>
    <scope>NUCLEOTIDE SEQUENCE [LARGE SCALE GENOMIC DNA]</scope>
    <source>
        <strain evidence="13">Cailab_2021Rc</strain>
        <tissue evidence="13">Muscle</tissue>
    </source>
</reference>
<accession>A0ABD0YGT6</accession>
<evidence type="ECO:0000256" key="9">
    <source>
        <dbReference type="ARBA" id="ARBA00023136"/>
    </source>
</evidence>
<dbReference type="Pfam" id="PF00858">
    <property type="entry name" value="ASC"/>
    <property type="match status" value="1"/>
</dbReference>
<keyword evidence="6" id="KW-1133">Transmembrane helix</keyword>
<keyword evidence="5 12" id="KW-0812">Transmembrane</keyword>
<evidence type="ECO:0000256" key="3">
    <source>
        <dbReference type="ARBA" id="ARBA00022448"/>
    </source>
</evidence>
<organism evidence="13 14">
    <name type="scientific">Ranatra chinensis</name>
    <dbReference type="NCBI Taxonomy" id="642074"/>
    <lineage>
        <taxon>Eukaryota</taxon>
        <taxon>Metazoa</taxon>
        <taxon>Ecdysozoa</taxon>
        <taxon>Arthropoda</taxon>
        <taxon>Hexapoda</taxon>
        <taxon>Insecta</taxon>
        <taxon>Pterygota</taxon>
        <taxon>Neoptera</taxon>
        <taxon>Paraneoptera</taxon>
        <taxon>Hemiptera</taxon>
        <taxon>Heteroptera</taxon>
        <taxon>Panheteroptera</taxon>
        <taxon>Nepomorpha</taxon>
        <taxon>Nepidae</taxon>
        <taxon>Ranatrinae</taxon>
        <taxon>Ranatra</taxon>
    </lineage>
</organism>
<evidence type="ECO:0000256" key="8">
    <source>
        <dbReference type="ARBA" id="ARBA00023065"/>
    </source>
</evidence>
<keyword evidence="10 12" id="KW-0739">Sodium transport</keyword>
<sequence>MTAFISEFGLCYSYNSVIAFYHEPSYWESNNWTLKTDQPYFKGSPLDGDIFAQIMNMNSGFEMYVHSPEEIPDTALKRLESHNNSYKTVDVQALSIYSTEAAQRLTVSQRKCRKLAESDLTISPAYTYNQCRIQCRLALANSICQCIPHFYRNTNPRFKGRQVSTLHIAYLFLTLPLGP</sequence>
<gene>
    <name evidence="13" type="ORF">AAG570_011683</name>
</gene>
<comment type="similarity">
    <text evidence="2 12">Belongs to the amiloride-sensitive sodium channel (TC 1.A.6) family.</text>
</comment>
<evidence type="ECO:0000256" key="7">
    <source>
        <dbReference type="ARBA" id="ARBA00023053"/>
    </source>
</evidence>
<evidence type="ECO:0000256" key="1">
    <source>
        <dbReference type="ARBA" id="ARBA00004141"/>
    </source>
</evidence>
<evidence type="ECO:0000313" key="13">
    <source>
        <dbReference type="EMBL" id="KAL1130435.1"/>
    </source>
</evidence>
<dbReference type="AlphaFoldDB" id="A0ABD0YGT6"/>
<keyword evidence="3 12" id="KW-0813">Transport</keyword>
<evidence type="ECO:0000256" key="5">
    <source>
        <dbReference type="ARBA" id="ARBA00022692"/>
    </source>
</evidence>
<keyword evidence="4 12" id="KW-0894">Sodium channel</keyword>
<evidence type="ECO:0000256" key="10">
    <source>
        <dbReference type="ARBA" id="ARBA00023201"/>
    </source>
</evidence>
<evidence type="ECO:0000256" key="2">
    <source>
        <dbReference type="ARBA" id="ARBA00007193"/>
    </source>
</evidence>
<keyword evidence="8 12" id="KW-0406">Ion transport</keyword>
<keyword evidence="9" id="KW-0472">Membrane</keyword>
<keyword evidence="11 12" id="KW-0407">Ion channel</keyword>
<dbReference type="EMBL" id="JBFDAA010000007">
    <property type="protein sequence ID" value="KAL1130435.1"/>
    <property type="molecule type" value="Genomic_DNA"/>
</dbReference>
<protein>
    <submittedName>
        <fullName evidence="13">Uncharacterized protein</fullName>
    </submittedName>
</protein>
<dbReference type="Proteomes" id="UP001558652">
    <property type="component" value="Unassembled WGS sequence"/>
</dbReference>